<name>A0A482W7W2_ASBVE</name>
<evidence type="ECO:0000256" key="1">
    <source>
        <dbReference type="ARBA" id="ARBA00004123"/>
    </source>
</evidence>
<protein>
    <submittedName>
        <fullName evidence="10">WD repeat and HMG-box DNA-binding protein 1</fullName>
    </submittedName>
</protein>
<dbReference type="GO" id="GO:0000278">
    <property type="term" value="P:mitotic cell cycle"/>
    <property type="evidence" value="ECO:0007669"/>
    <property type="project" value="TreeGrafter"/>
</dbReference>
<dbReference type="SUPFAM" id="SSF50978">
    <property type="entry name" value="WD40 repeat-like"/>
    <property type="match status" value="1"/>
</dbReference>
<feature type="compositionally biased region" description="Basic and acidic residues" evidence="6">
    <location>
        <begin position="837"/>
        <end position="879"/>
    </location>
</feature>
<dbReference type="InterPro" id="IPR057646">
    <property type="entry name" value="WD40_WDHD1_1st"/>
</dbReference>
<keyword evidence="4" id="KW-0539">Nucleus</keyword>
<feature type="domain" description="WDHD1/CFT4 helical bundle" evidence="8">
    <location>
        <begin position="660"/>
        <end position="731"/>
    </location>
</feature>
<feature type="compositionally biased region" description="Polar residues" evidence="6">
    <location>
        <begin position="820"/>
        <end position="829"/>
    </location>
</feature>
<organism evidence="10 11">
    <name type="scientific">Asbolus verrucosus</name>
    <name type="common">Desert ironclad beetle</name>
    <dbReference type="NCBI Taxonomy" id="1661398"/>
    <lineage>
        <taxon>Eukaryota</taxon>
        <taxon>Metazoa</taxon>
        <taxon>Ecdysozoa</taxon>
        <taxon>Arthropoda</taxon>
        <taxon>Hexapoda</taxon>
        <taxon>Insecta</taxon>
        <taxon>Pterygota</taxon>
        <taxon>Neoptera</taxon>
        <taxon>Endopterygota</taxon>
        <taxon>Coleoptera</taxon>
        <taxon>Polyphaga</taxon>
        <taxon>Cucujiformia</taxon>
        <taxon>Tenebrionidae</taxon>
        <taxon>Pimeliinae</taxon>
        <taxon>Asbolus</taxon>
    </lineage>
</organism>
<evidence type="ECO:0000313" key="10">
    <source>
        <dbReference type="EMBL" id="RZC41194.1"/>
    </source>
</evidence>
<dbReference type="InterPro" id="IPR022100">
    <property type="entry name" value="WDHD1/CFT4_beta-prop_2nd"/>
</dbReference>
<evidence type="ECO:0000259" key="9">
    <source>
        <dbReference type="Pfam" id="PF24817"/>
    </source>
</evidence>
<dbReference type="OrthoDB" id="427368at2759"/>
<keyword evidence="2 5" id="KW-0853">WD repeat</keyword>
<dbReference type="Pfam" id="PF24817">
    <property type="entry name" value="WD40_WDHD1_1st"/>
    <property type="match status" value="1"/>
</dbReference>
<comment type="subcellular location">
    <subcellularLocation>
        <location evidence="1">Nucleus</location>
    </subcellularLocation>
</comment>
<dbReference type="EMBL" id="QDEB01019315">
    <property type="protein sequence ID" value="RZC41194.1"/>
    <property type="molecule type" value="Genomic_DNA"/>
</dbReference>
<evidence type="ECO:0000256" key="6">
    <source>
        <dbReference type="SAM" id="MobiDB-lite"/>
    </source>
</evidence>
<feature type="repeat" description="WD" evidence="5">
    <location>
        <begin position="144"/>
        <end position="170"/>
    </location>
</feature>
<comment type="caution">
    <text evidence="10">The sequence shown here is derived from an EMBL/GenBank/DDBJ whole genome shotgun (WGS) entry which is preliminary data.</text>
</comment>
<evidence type="ECO:0000256" key="3">
    <source>
        <dbReference type="ARBA" id="ARBA00022737"/>
    </source>
</evidence>
<evidence type="ECO:0000256" key="2">
    <source>
        <dbReference type="ARBA" id="ARBA00022574"/>
    </source>
</evidence>
<evidence type="ECO:0000259" key="8">
    <source>
        <dbReference type="Pfam" id="PF20946"/>
    </source>
</evidence>
<dbReference type="InterPro" id="IPR001680">
    <property type="entry name" value="WD40_rpt"/>
</dbReference>
<dbReference type="GO" id="GO:0006281">
    <property type="term" value="P:DNA repair"/>
    <property type="evidence" value="ECO:0007669"/>
    <property type="project" value="TreeGrafter"/>
</dbReference>
<evidence type="ECO:0000259" key="7">
    <source>
        <dbReference type="Pfam" id="PF12341"/>
    </source>
</evidence>
<keyword evidence="11" id="KW-1185">Reference proteome</keyword>
<sequence length="879" mass="97570">MMHEPLRYAHEEGHTDVCYSSDGSKFITCGADGDIRIWSTEESEDPIHNCIGEWALSVRQKGNNLYVTTGSNDIQILIYPQGERNGVLNRFVAPINHIAISKNSEHIALAGEDMEVKLIDLESDEKKVTIFDGLTGPCLSTALNSKFLAASSGDGKLRIWNIERKELVKEIDCFPKTNSFANAKSMCRIDFEPVEGKFLAYPDKETVILLTTSDWSQYATLTCSEITAHFSIVEFSPCGNYLLATTLQGDFVVFNVNTKSVDGTSKHPNSAPVYTEGQLGIMSYSINKQSTISPEEGFTDNGVDFGDIQFEDDDDEDGENVISVEKLKKEVMGDVESELNFDIRSSAAPSPRPKTPEIPLQAPFMPSSTPEHLNPRYLCWNEVGVIRSYGSLTDEDSGKSIEIEFHDSSFHNSMMLQNYQDYIMGSVSKAALAVANANQIYVIPLSATSKEWMLKVEDSPEEIVLIAASDNLVCFGTNNYLVRVCSIFGTQRGVVSIPGPLVSMSSHQNSLLIAYHAGGIRKGDQCISIKLIKFNGLRLESQEINSALGPESTLVWLGFTDSGTPAMMNSLGMLSLYLQNSNAWVPFCDTSKHLKSPSDGFFVTAVIESYQTLMGIKCRGSVYPSFTPRPTVCELPLEPPFAEPSTEKTQLEVNLFAWSNLQIKDVNKKFTETGLKTFALACRNNLDQRALELMEIIANPQLLNLSTKYAVKLNKKLLAEKLMEMAAKIMNEEDEFSNSFLEMSAVTPPMRAPPRKLTLSSVKRTVNKPKQMPKEVSTPEVSQEESILSPALISASTEGSVTSEEPKNPFLKNLKKEESQPTNPLSLTNKFAGVDYMDAKENKAKNGESAEKRKQPESEGDKQREKQRKLDRFMFTKRT</sequence>
<feature type="region of interest" description="Disordered" evidence="6">
    <location>
        <begin position="766"/>
        <end position="879"/>
    </location>
</feature>
<dbReference type="PANTHER" id="PTHR19932:SF10">
    <property type="entry name" value="WD REPEAT AND HMG-BOX DNA-BINDING PROTEIN 1"/>
    <property type="match status" value="1"/>
</dbReference>
<dbReference type="STRING" id="1661398.A0A482W7W2"/>
<dbReference type="Pfam" id="PF12341">
    <property type="entry name" value="Mcl1_mid"/>
    <property type="match status" value="1"/>
</dbReference>
<feature type="compositionally biased region" description="Polar residues" evidence="6">
    <location>
        <begin position="794"/>
        <end position="803"/>
    </location>
</feature>
<dbReference type="SMART" id="SM00320">
    <property type="entry name" value="WD40"/>
    <property type="match status" value="4"/>
</dbReference>
<dbReference type="Gene3D" id="2.130.10.10">
    <property type="entry name" value="YVTN repeat-like/Quinoprotein amine dehydrogenase"/>
    <property type="match status" value="2"/>
</dbReference>
<gene>
    <name evidence="10" type="ORF">BDFB_003049</name>
</gene>
<dbReference type="GO" id="GO:0003682">
    <property type="term" value="F:chromatin binding"/>
    <property type="evidence" value="ECO:0007669"/>
    <property type="project" value="TreeGrafter"/>
</dbReference>
<evidence type="ECO:0000256" key="4">
    <source>
        <dbReference type="ARBA" id="ARBA00023242"/>
    </source>
</evidence>
<dbReference type="Proteomes" id="UP000292052">
    <property type="component" value="Unassembled WGS sequence"/>
</dbReference>
<feature type="domain" description="WDHD1 first WD40" evidence="9">
    <location>
        <begin position="7"/>
        <end position="273"/>
    </location>
</feature>
<accession>A0A482W7W2</accession>
<dbReference type="Pfam" id="PF20946">
    <property type="entry name" value="Ctf4_C"/>
    <property type="match status" value="1"/>
</dbReference>
<keyword evidence="3" id="KW-0677">Repeat</keyword>
<feature type="domain" description="WDHD1/CFT4 second beta-propeller" evidence="7">
    <location>
        <begin position="363"/>
        <end position="640"/>
    </location>
</feature>
<dbReference type="GO" id="GO:0003677">
    <property type="term" value="F:DNA binding"/>
    <property type="evidence" value="ECO:0007669"/>
    <property type="project" value="UniProtKB-KW"/>
</dbReference>
<dbReference type="AlphaFoldDB" id="A0A482W7W2"/>
<dbReference type="PROSITE" id="PS50082">
    <property type="entry name" value="WD_REPEATS_2"/>
    <property type="match status" value="2"/>
</dbReference>
<dbReference type="InterPro" id="IPR015943">
    <property type="entry name" value="WD40/YVTN_repeat-like_dom_sf"/>
</dbReference>
<dbReference type="InterPro" id="IPR036322">
    <property type="entry name" value="WD40_repeat_dom_sf"/>
</dbReference>
<reference evidence="10 11" key="1">
    <citation type="submission" date="2017-03" db="EMBL/GenBank/DDBJ databases">
        <title>Genome of the blue death feigning beetle - Asbolus verrucosus.</title>
        <authorList>
            <person name="Rider S.D."/>
        </authorList>
    </citation>
    <scope>NUCLEOTIDE SEQUENCE [LARGE SCALE GENOMIC DNA]</scope>
    <source>
        <strain evidence="10">Butters</strain>
        <tissue evidence="10">Head and leg muscle</tissue>
    </source>
</reference>
<feature type="repeat" description="WD" evidence="5">
    <location>
        <begin position="7"/>
        <end position="48"/>
    </location>
</feature>
<dbReference type="PANTHER" id="PTHR19932">
    <property type="entry name" value="WD REPEAT AND HMG-BOX DNA BINDING PROTEIN"/>
    <property type="match status" value="1"/>
</dbReference>
<dbReference type="PROSITE" id="PS50294">
    <property type="entry name" value="WD_REPEATS_REGION"/>
    <property type="match status" value="1"/>
</dbReference>
<dbReference type="GO" id="GO:0043596">
    <property type="term" value="C:nuclear replication fork"/>
    <property type="evidence" value="ECO:0007669"/>
    <property type="project" value="TreeGrafter"/>
</dbReference>
<evidence type="ECO:0000313" key="11">
    <source>
        <dbReference type="Proteomes" id="UP000292052"/>
    </source>
</evidence>
<proteinExistence type="predicted"/>
<keyword evidence="10" id="KW-0238">DNA-binding</keyword>
<evidence type="ECO:0000256" key="5">
    <source>
        <dbReference type="PROSITE-ProRule" id="PRU00221"/>
    </source>
</evidence>
<dbReference type="InterPro" id="IPR048591">
    <property type="entry name" value="WDHD1/CFT4_hel"/>
</dbReference>
<dbReference type="GO" id="GO:0006261">
    <property type="term" value="P:DNA-templated DNA replication"/>
    <property type="evidence" value="ECO:0007669"/>
    <property type="project" value="TreeGrafter"/>
</dbReference>